<name>A0AAN8ZZZ7_HALRR</name>
<comment type="caution">
    <text evidence="1">The sequence shown here is derived from an EMBL/GenBank/DDBJ whole genome shotgun (WGS) entry which is preliminary data.</text>
</comment>
<proteinExistence type="predicted"/>
<accession>A0AAN8ZZZ7</accession>
<sequence>MPTTMKPEPDICKNSNSCANAGGFCDYNCPPEARMDSLLCEGNCTCCLPPGRPLTHCSKKEIENNFMTTEHSKFPPK</sequence>
<reference evidence="1 2" key="1">
    <citation type="submission" date="2023-11" db="EMBL/GenBank/DDBJ databases">
        <title>Halocaridina rubra genome assembly.</title>
        <authorList>
            <person name="Smith C."/>
        </authorList>
    </citation>
    <scope>NUCLEOTIDE SEQUENCE [LARGE SCALE GENOMIC DNA]</scope>
    <source>
        <strain evidence="1">EP-1</strain>
        <tissue evidence="1">Whole</tissue>
    </source>
</reference>
<keyword evidence="2" id="KW-1185">Reference proteome</keyword>
<protein>
    <submittedName>
        <fullName evidence="1">Uncharacterized protein</fullName>
    </submittedName>
</protein>
<evidence type="ECO:0000313" key="1">
    <source>
        <dbReference type="EMBL" id="KAK7062994.1"/>
    </source>
</evidence>
<dbReference type="AlphaFoldDB" id="A0AAN8ZZZ7"/>
<gene>
    <name evidence="1" type="ORF">SK128_026691</name>
</gene>
<dbReference type="Proteomes" id="UP001381693">
    <property type="component" value="Unassembled WGS sequence"/>
</dbReference>
<organism evidence="1 2">
    <name type="scientific">Halocaridina rubra</name>
    <name type="common">Hawaiian red shrimp</name>
    <dbReference type="NCBI Taxonomy" id="373956"/>
    <lineage>
        <taxon>Eukaryota</taxon>
        <taxon>Metazoa</taxon>
        <taxon>Ecdysozoa</taxon>
        <taxon>Arthropoda</taxon>
        <taxon>Crustacea</taxon>
        <taxon>Multicrustacea</taxon>
        <taxon>Malacostraca</taxon>
        <taxon>Eumalacostraca</taxon>
        <taxon>Eucarida</taxon>
        <taxon>Decapoda</taxon>
        <taxon>Pleocyemata</taxon>
        <taxon>Caridea</taxon>
        <taxon>Atyoidea</taxon>
        <taxon>Atyidae</taxon>
        <taxon>Halocaridina</taxon>
    </lineage>
</organism>
<evidence type="ECO:0000313" key="2">
    <source>
        <dbReference type="Proteomes" id="UP001381693"/>
    </source>
</evidence>
<dbReference type="EMBL" id="JAXCGZ010020985">
    <property type="protein sequence ID" value="KAK7062994.1"/>
    <property type="molecule type" value="Genomic_DNA"/>
</dbReference>